<dbReference type="InterPro" id="IPR001387">
    <property type="entry name" value="Cro/C1-type_HTH"/>
</dbReference>
<evidence type="ECO:0000313" key="3">
    <source>
        <dbReference type="Proteomes" id="UP000502677"/>
    </source>
</evidence>
<name>A0A6G7XCT2_9MICO</name>
<accession>A0A6G7XCT2</accession>
<protein>
    <submittedName>
        <fullName evidence="2">Helix-turn-helix domain-containing protein</fullName>
    </submittedName>
</protein>
<keyword evidence="3" id="KW-1185">Reference proteome</keyword>
<evidence type="ECO:0000313" key="2">
    <source>
        <dbReference type="EMBL" id="QIK62312.1"/>
    </source>
</evidence>
<feature type="domain" description="HTH cro/C1-type" evidence="1">
    <location>
        <begin position="16"/>
        <end position="74"/>
    </location>
</feature>
<evidence type="ECO:0000259" key="1">
    <source>
        <dbReference type="SMART" id="SM00530"/>
    </source>
</evidence>
<dbReference type="SMART" id="SM00530">
    <property type="entry name" value="HTH_XRE"/>
    <property type="match status" value="1"/>
</dbReference>
<proteinExistence type="predicted"/>
<dbReference type="KEGG" id="lvi:G7068_03155"/>
<dbReference type="GO" id="GO:0003677">
    <property type="term" value="F:DNA binding"/>
    <property type="evidence" value="ECO:0007669"/>
    <property type="project" value="InterPro"/>
</dbReference>
<dbReference type="Proteomes" id="UP000502677">
    <property type="component" value="Chromosome"/>
</dbReference>
<dbReference type="AlphaFoldDB" id="A0A6G7XCT2"/>
<dbReference type="EMBL" id="CP049863">
    <property type="protein sequence ID" value="QIK62312.1"/>
    <property type="molecule type" value="Genomic_DNA"/>
</dbReference>
<dbReference type="RefSeq" id="WP_166288742.1">
    <property type="nucleotide sequence ID" value="NZ_CP049863.1"/>
</dbReference>
<dbReference type="InterPro" id="IPR010982">
    <property type="entry name" value="Lambda_DNA-bd_dom_sf"/>
</dbReference>
<organism evidence="2 3">
    <name type="scientific">Leucobacter viscericola</name>
    <dbReference type="NCBI Taxonomy" id="2714935"/>
    <lineage>
        <taxon>Bacteria</taxon>
        <taxon>Bacillati</taxon>
        <taxon>Actinomycetota</taxon>
        <taxon>Actinomycetes</taxon>
        <taxon>Micrococcales</taxon>
        <taxon>Microbacteriaceae</taxon>
        <taxon>Leucobacter</taxon>
    </lineage>
</organism>
<reference evidence="2 3" key="1">
    <citation type="submission" date="2020-03" db="EMBL/GenBank/DDBJ databases">
        <title>Leucobacter sp. nov., isolated from beetles.</title>
        <authorList>
            <person name="Hyun D.-W."/>
            <person name="Bae J.-W."/>
        </authorList>
    </citation>
    <scope>NUCLEOTIDE SEQUENCE [LARGE SCALE GENOMIC DNA]</scope>
    <source>
        <strain evidence="2 3">HDW9C</strain>
    </source>
</reference>
<sequence>MASGTEGAADGLALEFVKFIRTQAVVRGWRVDDIAEGIGMSKNYAAKRLRGEGLFNLRDVERLSNMLGLSPVEVFARVEYSFAGNYEGRLVPTYGIRGDKNGIQVLRVDDADPPAFDALIEYEGEAPSSVFVGGGGEYVGKNDDSRKQQDYGLVANRITEDDETGEDVDTI</sequence>
<dbReference type="SUPFAM" id="SSF47413">
    <property type="entry name" value="lambda repressor-like DNA-binding domains"/>
    <property type="match status" value="1"/>
</dbReference>
<gene>
    <name evidence="2" type="ORF">G7068_03155</name>
</gene>
<dbReference type="CDD" id="cd00093">
    <property type="entry name" value="HTH_XRE"/>
    <property type="match status" value="1"/>
</dbReference>